<evidence type="ECO:0000256" key="2">
    <source>
        <dbReference type="ARBA" id="ARBA00022741"/>
    </source>
</evidence>
<dbReference type="Proteomes" id="UP000031516">
    <property type="component" value="Unassembled WGS sequence"/>
</dbReference>
<feature type="domain" description="Septin-type G" evidence="6">
    <location>
        <begin position="147"/>
        <end position="414"/>
    </location>
</feature>
<name>A0A0A8L063_9SACH</name>
<comment type="caution">
    <text evidence="7">The sequence shown here is derived from an EMBL/GenBank/DDBJ whole genome shotgun (WGS) entry which is preliminary data.</text>
</comment>
<protein>
    <submittedName>
        <fullName evidence="7">WGS project CCBQ000000000 data, contig 00041</fullName>
    </submittedName>
</protein>
<dbReference type="GO" id="GO:0031105">
    <property type="term" value="C:septin complex"/>
    <property type="evidence" value="ECO:0007669"/>
    <property type="project" value="UniProtKB-ARBA"/>
</dbReference>
<evidence type="ECO:0000256" key="1">
    <source>
        <dbReference type="ARBA" id="ARBA00004266"/>
    </source>
</evidence>
<evidence type="ECO:0000256" key="3">
    <source>
        <dbReference type="ARBA" id="ARBA00023134"/>
    </source>
</evidence>
<reference evidence="7 8" key="1">
    <citation type="submission" date="2014-03" db="EMBL/GenBank/DDBJ databases">
        <title>The genome of Kluyveromyces dobzhanskii.</title>
        <authorList>
            <person name="Nystedt B."/>
            <person name="Astrom S."/>
        </authorList>
    </citation>
    <scope>NUCLEOTIDE SEQUENCE [LARGE SCALE GENOMIC DNA]</scope>
    <source>
        <strain evidence="7 8">CBS 2104</strain>
    </source>
</reference>
<feature type="region of interest" description="Disordered" evidence="5">
    <location>
        <begin position="1"/>
        <end position="26"/>
    </location>
</feature>
<dbReference type="Pfam" id="PF00735">
    <property type="entry name" value="Septin"/>
    <property type="match status" value="1"/>
</dbReference>
<dbReference type="PROSITE" id="PS51719">
    <property type="entry name" value="G_SEPTIN"/>
    <property type="match status" value="1"/>
</dbReference>
<evidence type="ECO:0000259" key="6">
    <source>
        <dbReference type="PROSITE" id="PS51719"/>
    </source>
</evidence>
<keyword evidence="3 4" id="KW-0342">GTP-binding</keyword>
<keyword evidence="2 4" id="KW-0547">Nucleotide-binding</keyword>
<dbReference type="EMBL" id="CCBQ010000013">
    <property type="protein sequence ID" value="CDO92415.1"/>
    <property type="molecule type" value="Genomic_DNA"/>
</dbReference>
<dbReference type="OrthoDB" id="416553at2759"/>
<dbReference type="SUPFAM" id="SSF52540">
    <property type="entry name" value="P-loop containing nucleoside triphosphate hydrolases"/>
    <property type="match status" value="1"/>
</dbReference>
<dbReference type="InterPro" id="IPR027417">
    <property type="entry name" value="P-loop_NTPase"/>
</dbReference>
<feature type="region of interest" description="Disordered" evidence="5">
    <location>
        <begin position="63"/>
        <end position="85"/>
    </location>
</feature>
<evidence type="ECO:0000313" key="7">
    <source>
        <dbReference type="EMBL" id="CDO92415.1"/>
    </source>
</evidence>
<organism evidence="7 8">
    <name type="scientific">Kluyveromyces dobzhanskii CBS 2104</name>
    <dbReference type="NCBI Taxonomy" id="1427455"/>
    <lineage>
        <taxon>Eukaryota</taxon>
        <taxon>Fungi</taxon>
        <taxon>Dikarya</taxon>
        <taxon>Ascomycota</taxon>
        <taxon>Saccharomycotina</taxon>
        <taxon>Saccharomycetes</taxon>
        <taxon>Saccharomycetales</taxon>
        <taxon>Saccharomycetaceae</taxon>
        <taxon>Kluyveromyces</taxon>
    </lineage>
</organism>
<keyword evidence="8" id="KW-1185">Reference proteome</keyword>
<dbReference type="AlphaFoldDB" id="A0A0A8L063"/>
<dbReference type="CDD" id="cd01850">
    <property type="entry name" value="CDC_Septin"/>
    <property type="match status" value="1"/>
</dbReference>
<proteinExistence type="inferred from homology"/>
<sequence length="549" mass="62599">MSLSQDFQGPSMNQSAEPNDIGCSSSNCAATKLRADTDNLEVIKEQPEEEIPETKTELQEIEENIDSGKGSFEVGSRGSNGGSKSVEVNLNVQADFYTPNSTTSFSKGADTTQETRSRFVTPAVIDENYHIGIDSIPLQNEALIVKNGVKFTMMVVGQSGLGKTTFINNLFGTSLLPTVWEADTSSREIKKTTAIVRHERELVEDGFTLRFTVIDTPGFGDLANNSFSWSPIVNYIDEQYRSYIFQEEQPSRNLLKDNRIHCCLYFINLTRDGLSALDIAAMEEISKRVNLIPVIAKVDGLTTSDLQMYKSNIRETLQKQEIKVCSFLDQNDPNCKTIFDTYPFGIVCSETSVMNNEGKLVRGRKYKWGTVEVENPLHSEFTALRAVLMSKNLVDFTIGCENYYEKCRSHILLSRINQAKKNRSEHLDLTGLDLDNPDQNGLDNYKFYEKFDKKYMNDLIVEWSPEFIHKQWEAKKRLSEIVSSEEKRFKDWKQDLLDKQNLFNNEIEDLHTIVQQYRSECNEMETRVNKQRPRKLSRLGLSSHSESAK</sequence>
<feature type="compositionally biased region" description="Polar residues" evidence="5">
    <location>
        <begin position="540"/>
        <end position="549"/>
    </location>
</feature>
<evidence type="ECO:0000256" key="5">
    <source>
        <dbReference type="SAM" id="MobiDB-lite"/>
    </source>
</evidence>
<comment type="similarity">
    <text evidence="4">Belongs to the TRAFAC class TrmE-Era-EngA-EngB-Septin-like GTPase superfamily. Septin GTPase family.</text>
</comment>
<dbReference type="Gene3D" id="3.40.50.300">
    <property type="entry name" value="P-loop containing nucleotide triphosphate hydrolases"/>
    <property type="match status" value="1"/>
</dbReference>
<feature type="region of interest" description="Disordered" evidence="5">
    <location>
        <begin position="525"/>
        <end position="549"/>
    </location>
</feature>
<dbReference type="GO" id="GO:0005935">
    <property type="term" value="C:cellular bud neck"/>
    <property type="evidence" value="ECO:0007669"/>
    <property type="project" value="UniProtKB-SubCell"/>
</dbReference>
<dbReference type="GO" id="GO:0005525">
    <property type="term" value="F:GTP binding"/>
    <property type="evidence" value="ECO:0007669"/>
    <property type="project" value="UniProtKB-KW"/>
</dbReference>
<gene>
    <name evidence="7" type="ORF">KLDO_g735</name>
</gene>
<evidence type="ECO:0000313" key="8">
    <source>
        <dbReference type="Proteomes" id="UP000031516"/>
    </source>
</evidence>
<accession>A0A0A8L063</accession>
<comment type="subcellular location">
    <subcellularLocation>
        <location evidence="1">Bud neck</location>
    </subcellularLocation>
</comment>
<evidence type="ECO:0000256" key="4">
    <source>
        <dbReference type="RuleBase" id="RU004560"/>
    </source>
</evidence>
<dbReference type="PANTHER" id="PTHR18884">
    <property type="entry name" value="SEPTIN"/>
    <property type="match status" value="1"/>
</dbReference>
<dbReference type="InterPro" id="IPR030379">
    <property type="entry name" value="G_SEPTIN_dom"/>
</dbReference>
<dbReference type="InterPro" id="IPR016491">
    <property type="entry name" value="Septin"/>
</dbReference>